<gene>
    <name evidence="2" type="ORF">CLOSYM_03873</name>
</gene>
<sequence length="69" mass="7959">MLFHNDSPYLDMFGNSSAMMYSARCFRCFLRKSRVVRRGATKSKLFTTINGVFLPFLCIICAVWPKAEL</sequence>
<name>A0ABC9TTP1_CLOSY</name>
<evidence type="ECO:0000313" key="3">
    <source>
        <dbReference type="Proteomes" id="UP000016491"/>
    </source>
</evidence>
<evidence type="ECO:0000313" key="2">
    <source>
        <dbReference type="EMBL" id="ERI74564.1"/>
    </source>
</evidence>
<dbReference type="Proteomes" id="UP000016491">
    <property type="component" value="Unassembled WGS sequence"/>
</dbReference>
<keyword evidence="1" id="KW-1133">Transmembrane helix</keyword>
<protein>
    <submittedName>
        <fullName evidence="2">Uncharacterized protein</fullName>
    </submittedName>
</protein>
<accession>A0ABC9TTP1</accession>
<evidence type="ECO:0000256" key="1">
    <source>
        <dbReference type="SAM" id="Phobius"/>
    </source>
</evidence>
<organism evidence="2 3">
    <name type="scientific">[Clostridium] symbiosum ATCC 14940</name>
    <dbReference type="NCBI Taxonomy" id="411472"/>
    <lineage>
        <taxon>Bacteria</taxon>
        <taxon>Bacillati</taxon>
        <taxon>Bacillota</taxon>
        <taxon>Clostridia</taxon>
        <taxon>Lachnospirales</taxon>
        <taxon>Lachnospiraceae</taxon>
        <taxon>Otoolea</taxon>
    </lineage>
</organism>
<comment type="caution">
    <text evidence="2">The sequence shown here is derived from an EMBL/GenBank/DDBJ whole genome shotgun (WGS) entry which is preliminary data.</text>
</comment>
<keyword evidence="1" id="KW-0812">Transmembrane</keyword>
<feature type="transmembrane region" description="Helical" evidence="1">
    <location>
        <begin position="45"/>
        <end position="65"/>
    </location>
</feature>
<keyword evidence="1" id="KW-0472">Membrane</keyword>
<dbReference type="AlphaFoldDB" id="A0ABC9TTP1"/>
<reference evidence="2 3" key="1">
    <citation type="submission" date="2013-07" db="EMBL/GenBank/DDBJ databases">
        <authorList>
            <person name="Weinstock G."/>
            <person name="Sodergren E."/>
            <person name="Wylie T."/>
            <person name="Fulton L."/>
            <person name="Fulton R."/>
            <person name="Fronick C."/>
            <person name="O'Laughlin M."/>
            <person name="Godfrey J."/>
            <person name="Miner T."/>
            <person name="Herter B."/>
            <person name="Appelbaum E."/>
            <person name="Cordes M."/>
            <person name="Lek S."/>
            <person name="Wollam A."/>
            <person name="Pepin K.H."/>
            <person name="Palsikar V.B."/>
            <person name="Mitreva M."/>
            <person name="Wilson R.K."/>
        </authorList>
    </citation>
    <scope>NUCLEOTIDE SEQUENCE [LARGE SCALE GENOMIC DNA]</scope>
    <source>
        <strain evidence="2 3">ATCC 14940</strain>
    </source>
</reference>
<dbReference type="EMBL" id="AWSU01000316">
    <property type="protein sequence ID" value="ERI74564.1"/>
    <property type="molecule type" value="Genomic_DNA"/>
</dbReference>
<proteinExistence type="predicted"/>